<dbReference type="EMBL" id="JAFNEN010000090">
    <property type="protein sequence ID" value="KAG8195317.1"/>
    <property type="molecule type" value="Genomic_DNA"/>
</dbReference>
<reference evidence="2 3" key="1">
    <citation type="journal article" date="2022" name="Nat. Ecol. Evol.">
        <title>A masculinizing supergene underlies an exaggerated male reproductive morph in a spider.</title>
        <authorList>
            <person name="Hendrickx F."/>
            <person name="De Corte Z."/>
            <person name="Sonet G."/>
            <person name="Van Belleghem S.M."/>
            <person name="Kostlbacher S."/>
            <person name="Vangestel C."/>
        </authorList>
    </citation>
    <scope>NUCLEOTIDE SEQUENCE [LARGE SCALE GENOMIC DNA]</scope>
    <source>
        <strain evidence="2">W744_W776</strain>
    </source>
</reference>
<proteinExistence type="predicted"/>
<protein>
    <submittedName>
        <fullName evidence="2">Uncharacterized protein</fullName>
    </submittedName>
</protein>
<evidence type="ECO:0000313" key="3">
    <source>
        <dbReference type="Proteomes" id="UP000827092"/>
    </source>
</evidence>
<name>A0AAV6VH96_9ARAC</name>
<evidence type="ECO:0000256" key="1">
    <source>
        <dbReference type="SAM" id="MobiDB-lite"/>
    </source>
</evidence>
<keyword evidence="3" id="KW-1185">Reference proteome</keyword>
<gene>
    <name evidence="2" type="ORF">JTE90_028464</name>
</gene>
<feature type="region of interest" description="Disordered" evidence="1">
    <location>
        <begin position="17"/>
        <end position="40"/>
    </location>
</feature>
<sequence length="119" mass="14011">MVQVKYIGTLQHPPPLFPTKHPKRYPKIKRPRIRENARTHPIIHNRFRPQCFSEFSFSDRTPTSPPLPFTNRSFRERATVSFHKMALLGAPPLLPSYFLYSYQLRVPQPHKGKMDTQSQ</sequence>
<organism evidence="2 3">
    <name type="scientific">Oedothorax gibbosus</name>
    <dbReference type="NCBI Taxonomy" id="931172"/>
    <lineage>
        <taxon>Eukaryota</taxon>
        <taxon>Metazoa</taxon>
        <taxon>Ecdysozoa</taxon>
        <taxon>Arthropoda</taxon>
        <taxon>Chelicerata</taxon>
        <taxon>Arachnida</taxon>
        <taxon>Araneae</taxon>
        <taxon>Araneomorphae</taxon>
        <taxon>Entelegynae</taxon>
        <taxon>Araneoidea</taxon>
        <taxon>Linyphiidae</taxon>
        <taxon>Erigoninae</taxon>
        <taxon>Oedothorax</taxon>
    </lineage>
</organism>
<comment type="caution">
    <text evidence="2">The sequence shown here is derived from an EMBL/GenBank/DDBJ whole genome shotgun (WGS) entry which is preliminary data.</text>
</comment>
<feature type="compositionally biased region" description="Basic residues" evidence="1">
    <location>
        <begin position="20"/>
        <end position="32"/>
    </location>
</feature>
<dbReference type="AlphaFoldDB" id="A0AAV6VH96"/>
<evidence type="ECO:0000313" key="2">
    <source>
        <dbReference type="EMBL" id="KAG8195317.1"/>
    </source>
</evidence>
<accession>A0AAV6VH96</accession>
<dbReference type="Proteomes" id="UP000827092">
    <property type="component" value="Unassembled WGS sequence"/>
</dbReference>